<dbReference type="Proteomes" id="UP001165186">
    <property type="component" value="Unassembled WGS sequence"/>
</dbReference>
<name>A0ACB5SLJ3_9PEZI</name>
<sequence>MHFLDLSASRTRVAIGRLLVLAFFLIGFVTAIPVPIPQDVSALAAKGRPGISKVKPQPPANNGKPIGSKESPSNTGSNPFDINITPEELFNFISIFSPRQASSSIVINSPADAAKHITPPPKNKAMFWSGVPFDLGQNSAKQLGLKTLELSVGDNIINHPQALPTNPQWDLFWGNFSAAFGEVAASSGSDFVTVAIRAPKEFLTKASDPFTDGRMVQSSDWARNELPVLKSAGVRIMAVHPIEASKAAATDAYEVWPNDKAFEWQKRNGGGKATKTTVQCGVRDNAITATCINGDIQESGTARLGTAESKVQLQFGGACRFTAAAPKAAGQPVQIEYTTTTSSLNMTFACGNI</sequence>
<reference evidence="1" key="1">
    <citation type="submission" date="2024-09" db="EMBL/GenBank/DDBJ databases">
        <title>Draft Genome Sequences of Neofusicoccum parvum.</title>
        <authorList>
            <person name="Ashida A."/>
            <person name="Camagna M."/>
            <person name="Tanaka A."/>
            <person name="Takemoto D."/>
        </authorList>
    </citation>
    <scope>NUCLEOTIDE SEQUENCE</scope>
    <source>
        <strain evidence="1">PPO83</strain>
    </source>
</reference>
<accession>A0ACB5SLJ3</accession>
<keyword evidence="2" id="KW-1185">Reference proteome</keyword>
<organism evidence="1 2">
    <name type="scientific">Neofusicoccum parvum</name>
    <dbReference type="NCBI Taxonomy" id="310453"/>
    <lineage>
        <taxon>Eukaryota</taxon>
        <taxon>Fungi</taxon>
        <taxon>Dikarya</taxon>
        <taxon>Ascomycota</taxon>
        <taxon>Pezizomycotina</taxon>
        <taxon>Dothideomycetes</taxon>
        <taxon>Dothideomycetes incertae sedis</taxon>
        <taxon>Botryosphaeriales</taxon>
        <taxon>Botryosphaeriaceae</taxon>
        <taxon>Neofusicoccum</taxon>
    </lineage>
</organism>
<evidence type="ECO:0000313" key="1">
    <source>
        <dbReference type="EMBL" id="GME47508.1"/>
    </source>
</evidence>
<comment type="caution">
    <text evidence="1">The sequence shown here is derived from an EMBL/GenBank/DDBJ whole genome shotgun (WGS) entry which is preliminary data.</text>
</comment>
<evidence type="ECO:0000313" key="2">
    <source>
        <dbReference type="Proteomes" id="UP001165186"/>
    </source>
</evidence>
<gene>
    <name evidence="1" type="primary">g6509</name>
    <name evidence="1" type="ORF">NpPPO83_00006509</name>
</gene>
<protein>
    <submittedName>
        <fullName evidence="1">Uncharacterized protein</fullName>
    </submittedName>
</protein>
<proteinExistence type="predicted"/>
<dbReference type="EMBL" id="BSXG01000133">
    <property type="protein sequence ID" value="GME47508.1"/>
    <property type="molecule type" value="Genomic_DNA"/>
</dbReference>